<keyword evidence="4" id="KW-0479">Metal-binding</keyword>
<dbReference type="Pfam" id="PF02628">
    <property type="entry name" value="COX15-CtaA"/>
    <property type="match status" value="1"/>
</dbReference>
<evidence type="ECO:0000256" key="12">
    <source>
        <dbReference type="SAM" id="MobiDB-lite"/>
    </source>
</evidence>
<feature type="transmembrane region" description="Helical" evidence="13">
    <location>
        <begin position="294"/>
        <end position="316"/>
    </location>
</feature>
<keyword evidence="10" id="KW-1015">Disulfide bond</keyword>
<evidence type="ECO:0000256" key="13">
    <source>
        <dbReference type="SAM" id="Phobius"/>
    </source>
</evidence>
<dbReference type="InterPro" id="IPR003780">
    <property type="entry name" value="COX15/CtaA_fam"/>
</dbReference>
<keyword evidence="15" id="KW-1185">Reference proteome</keyword>
<evidence type="ECO:0000256" key="8">
    <source>
        <dbReference type="ARBA" id="ARBA00023133"/>
    </source>
</evidence>
<feature type="transmembrane region" description="Helical" evidence="13">
    <location>
        <begin position="124"/>
        <end position="145"/>
    </location>
</feature>
<dbReference type="PANTHER" id="PTHR35457:SF1">
    <property type="entry name" value="HEME A SYNTHASE"/>
    <property type="match status" value="1"/>
</dbReference>
<dbReference type="PANTHER" id="PTHR35457">
    <property type="entry name" value="HEME A SYNTHASE"/>
    <property type="match status" value="1"/>
</dbReference>
<feature type="transmembrane region" description="Helical" evidence="13">
    <location>
        <begin position="151"/>
        <end position="171"/>
    </location>
</feature>
<feature type="compositionally biased region" description="Low complexity" evidence="12">
    <location>
        <begin position="12"/>
        <end position="23"/>
    </location>
</feature>
<evidence type="ECO:0000313" key="15">
    <source>
        <dbReference type="Proteomes" id="UP000239895"/>
    </source>
</evidence>
<feature type="transmembrane region" description="Helical" evidence="13">
    <location>
        <begin position="37"/>
        <end position="57"/>
    </location>
</feature>
<feature type="transmembrane region" description="Helical" evidence="13">
    <location>
        <begin position="269"/>
        <end position="288"/>
    </location>
</feature>
<keyword evidence="5 13" id="KW-1133">Transmembrane helix</keyword>
<keyword evidence="6" id="KW-0560">Oxidoreductase</keyword>
<feature type="transmembrane region" description="Helical" evidence="13">
    <location>
        <begin position="238"/>
        <end position="257"/>
    </location>
</feature>
<name>A0ABX5EAJ4_9MICO</name>
<evidence type="ECO:0000256" key="11">
    <source>
        <dbReference type="ARBA" id="ARBA00023444"/>
    </source>
</evidence>
<evidence type="ECO:0000256" key="9">
    <source>
        <dbReference type="ARBA" id="ARBA00023136"/>
    </source>
</evidence>
<evidence type="ECO:0000256" key="5">
    <source>
        <dbReference type="ARBA" id="ARBA00022989"/>
    </source>
</evidence>
<evidence type="ECO:0000256" key="3">
    <source>
        <dbReference type="ARBA" id="ARBA00022692"/>
    </source>
</evidence>
<keyword evidence="3 13" id="KW-0812">Transmembrane</keyword>
<sequence>MSTPAPVTPSDPASEAARPAGGAADPFSRFRGWTRGVLIANVVAQIGIIVTGGAVRLTGSGLGCSTWPLCEPGQFTPVFHEATSYHPFVEFGNRTMTGVLAVIALAVLLLVWSDRRRTDSYRLLGVVPLAGVAAQALIGGVVVLLDLHPGWVSLHFVVSGALVWVSAYLLHRHGEGDGAPRPVASGAVTLTGRVLGFLVIPVVVLGVVVTGSGPHSGDTEVGYRLAVDPLTMTRAHSASVWLFVGFLALLLVLLLRQPATDLVRRARRGAWLLLAVTLAQGAVGYAQYFNGLPALLVGLHMLGAGLLVWATANAVLRLRTR</sequence>
<feature type="region of interest" description="Disordered" evidence="12">
    <location>
        <begin position="1"/>
        <end position="23"/>
    </location>
</feature>
<organism evidence="14 15">
    <name type="scientific">Isoptericola halotolerans</name>
    <dbReference type="NCBI Taxonomy" id="300560"/>
    <lineage>
        <taxon>Bacteria</taxon>
        <taxon>Bacillati</taxon>
        <taxon>Actinomycetota</taxon>
        <taxon>Actinomycetes</taxon>
        <taxon>Micrococcales</taxon>
        <taxon>Promicromonosporaceae</taxon>
        <taxon>Isoptericola</taxon>
    </lineage>
</organism>
<dbReference type="Proteomes" id="UP000239895">
    <property type="component" value="Unassembled WGS sequence"/>
</dbReference>
<gene>
    <name evidence="14" type="ORF">BCL65_11729</name>
</gene>
<evidence type="ECO:0000256" key="7">
    <source>
        <dbReference type="ARBA" id="ARBA00023004"/>
    </source>
</evidence>
<proteinExistence type="predicted"/>
<comment type="subcellular location">
    <subcellularLocation>
        <location evidence="1">Membrane</location>
        <topology evidence="1">Multi-pass membrane protein</topology>
    </subcellularLocation>
</comment>
<dbReference type="EMBL" id="PVTX01000017">
    <property type="protein sequence ID" value="PRZ02853.1"/>
    <property type="molecule type" value="Genomic_DNA"/>
</dbReference>
<feature type="transmembrane region" description="Helical" evidence="13">
    <location>
        <begin position="183"/>
        <end position="209"/>
    </location>
</feature>
<reference evidence="14 15" key="1">
    <citation type="submission" date="2018-03" db="EMBL/GenBank/DDBJ databases">
        <title>Comparative analysis of microorganisms from saline springs in Andes Mountain Range, Colombia.</title>
        <authorList>
            <person name="Rubin E."/>
        </authorList>
    </citation>
    <scope>NUCLEOTIDE SEQUENCE [LARGE SCALE GENOMIC DNA]</scope>
    <source>
        <strain evidence="14 15">CG 23</strain>
    </source>
</reference>
<keyword evidence="2" id="KW-1003">Cell membrane</keyword>
<comment type="caution">
    <text evidence="14">The sequence shown here is derived from an EMBL/GenBank/DDBJ whole genome shotgun (WGS) entry which is preliminary data.</text>
</comment>
<dbReference type="RefSeq" id="WP_106269817.1">
    <property type="nucleotide sequence ID" value="NZ_PVTX01000017.1"/>
</dbReference>
<comment type="pathway">
    <text evidence="11">Porphyrin-containing compound metabolism.</text>
</comment>
<keyword evidence="9 13" id="KW-0472">Membrane</keyword>
<keyword evidence="8" id="KW-0350">Heme biosynthesis</keyword>
<evidence type="ECO:0000256" key="2">
    <source>
        <dbReference type="ARBA" id="ARBA00022475"/>
    </source>
</evidence>
<evidence type="ECO:0000313" key="14">
    <source>
        <dbReference type="EMBL" id="PRZ02853.1"/>
    </source>
</evidence>
<protein>
    <submittedName>
        <fullName evidence="14">Cytochrome c oxidase assembly protein subunit 15</fullName>
    </submittedName>
</protein>
<evidence type="ECO:0000256" key="4">
    <source>
        <dbReference type="ARBA" id="ARBA00022723"/>
    </source>
</evidence>
<evidence type="ECO:0000256" key="6">
    <source>
        <dbReference type="ARBA" id="ARBA00023002"/>
    </source>
</evidence>
<feature type="transmembrane region" description="Helical" evidence="13">
    <location>
        <begin position="95"/>
        <end position="112"/>
    </location>
</feature>
<evidence type="ECO:0000256" key="1">
    <source>
        <dbReference type="ARBA" id="ARBA00004141"/>
    </source>
</evidence>
<dbReference type="InterPro" id="IPR050450">
    <property type="entry name" value="COX15/CtaA_HemeA_synthase"/>
</dbReference>
<accession>A0ABX5EAJ4</accession>
<keyword evidence="7" id="KW-0408">Iron</keyword>
<evidence type="ECO:0000256" key="10">
    <source>
        <dbReference type="ARBA" id="ARBA00023157"/>
    </source>
</evidence>